<gene>
    <name evidence="1" type="ORF">VNO77_27165</name>
</gene>
<dbReference type="Proteomes" id="UP001367508">
    <property type="component" value="Unassembled WGS sequence"/>
</dbReference>
<evidence type="ECO:0000313" key="1">
    <source>
        <dbReference type="EMBL" id="KAK7323679.1"/>
    </source>
</evidence>
<protein>
    <submittedName>
        <fullName evidence="1">Uncharacterized protein</fullName>
    </submittedName>
</protein>
<proteinExistence type="predicted"/>
<dbReference type="AlphaFoldDB" id="A0AAN9KXC4"/>
<name>A0AAN9KXC4_CANGL</name>
<accession>A0AAN9KXC4</accession>
<sequence length="178" mass="20130">MYQPQGTPIHSASPTYSRLEGLALCVSGIQLCVKDHWHHEDCAVLLKLDMYLLSRTKHIVWRPILVLDILAVGVPFCFANKDFATVGNLGRITSSRTPKAFSHAQNNDSANGIQQVEPLGRFRCNQPNERNGLRRNRSIYRTRFMTPSKAEVVSNMIGANTKDMLIESRLNFSLEFQL</sequence>
<keyword evidence="2" id="KW-1185">Reference proteome</keyword>
<organism evidence="1 2">
    <name type="scientific">Canavalia gladiata</name>
    <name type="common">Sword bean</name>
    <name type="synonym">Dolichos gladiatus</name>
    <dbReference type="NCBI Taxonomy" id="3824"/>
    <lineage>
        <taxon>Eukaryota</taxon>
        <taxon>Viridiplantae</taxon>
        <taxon>Streptophyta</taxon>
        <taxon>Embryophyta</taxon>
        <taxon>Tracheophyta</taxon>
        <taxon>Spermatophyta</taxon>
        <taxon>Magnoliopsida</taxon>
        <taxon>eudicotyledons</taxon>
        <taxon>Gunneridae</taxon>
        <taxon>Pentapetalae</taxon>
        <taxon>rosids</taxon>
        <taxon>fabids</taxon>
        <taxon>Fabales</taxon>
        <taxon>Fabaceae</taxon>
        <taxon>Papilionoideae</taxon>
        <taxon>50 kb inversion clade</taxon>
        <taxon>NPAAA clade</taxon>
        <taxon>indigoferoid/millettioid clade</taxon>
        <taxon>Phaseoleae</taxon>
        <taxon>Canavalia</taxon>
    </lineage>
</organism>
<comment type="caution">
    <text evidence="1">The sequence shown here is derived from an EMBL/GenBank/DDBJ whole genome shotgun (WGS) entry which is preliminary data.</text>
</comment>
<dbReference type="EMBL" id="JAYMYQ010000006">
    <property type="protein sequence ID" value="KAK7323679.1"/>
    <property type="molecule type" value="Genomic_DNA"/>
</dbReference>
<evidence type="ECO:0000313" key="2">
    <source>
        <dbReference type="Proteomes" id="UP001367508"/>
    </source>
</evidence>
<reference evidence="1 2" key="1">
    <citation type="submission" date="2024-01" db="EMBL/GenBank/DDBJ databases">
        <title>The genomes of 5 underutilized Papilionoideae crops provide insights into root nodulation and disease resistanc.</title>
        <authorList>
            <person name="Jiang F."/>
        </authorList>
    </citation>
    <scope>NUCLEOTIDE SEQUENCE [LARGE SCALE GENOMIC DNA]</scope>
    <source>
        <strain evidence="1">LVBAO_FW01</strain>
        <tissue evidence="1">Leaves</tissue>
    </source>
</reference>